<dbReference type="GO" id="GO:0000492">
    <property type="term" value="P:box C/D snoRNP assembly"/>
    <property type="evidence" value="ECO:0007669"/>
    <property type="project" value="InterPro"/>
</dbReference>
<dbReference type="GO" id="GO:0062064">
    <property type="term" value="F:box C/D methylation guide snoRNP complex binding"/>
    <property type="evidence" value="ECO:0007669"/>
    <property type="project" value="TreeGrafter"/>
</dbReference>
<dbReference type="PANTHER" id="PTHR28674">
    <property type="entry name" value="SIMILAR TO DNA SEGMENT, CHR 10, WAYNE STATE UNIVERSITY 102,-EXPRESSED"/>
    <property type="match status" value="1"/>
</dbReference>
<feature type="region of interest" description="Disordered" evidence="1">
    <location>
        <begin position="1"/>
        <end position="66"/>
    </location>
</feature>
<gene>
    <name evidence="2" type="ORF">BJ085DRAFT_41214</name>
</gene>
<feature type="compositionally biased region" description="Basic and acidic residues" evidence="1">
    <location>
        <begin position="149"/>
        <end position="160"/>
    </location>
</feature>
<dbReference type="AlphaFoldDB" id="A0A4P9ZTX3"/>
<organism evidence="2 3">
    <name type="scientific">Dimargaris cristalligena</name>
    <dbReference type="NCBI Taxonomy" id="215637"/>
    <lineage>
        <taxon>Eukaryota</taxon>
        <taxon>Fungi</taxon>
        <taxon>Fungi incertae sedis</taxon>
        <taxon>Zoopagomycota</taxon>
        <taxon>Kickxellomycotina</taxon>
        <taxon>Dimargaritomycetes</taxon>
        <taxon>Dimargaritales</taxon>
        <taxon>Dimargaritaceae</taxon>
        <taxon>Dimargaris</taxon>
    </lineage>
</organism>
<accession>A0A4P9ZTX3</accession>
<dbReference type="Proteomes" id="UP000268162">
    <property type="component" value="Unassembled WGS sequence"/>
</dbReference>
<keyword evidence="3" id="KW-1185">Reference proteome</keyword>
<evidence type="ECO:0000313" key="2">
    <source>
        <dbReference type="EMBL" id="RKP36975.1"/>
    </source>
</evidence>
<feature type="compositionally biased region" description="Basic residues" evidence="1">
    <location>
        <begin position="1"/>
        <end position="11"/>
    </location>
</feature>
<feature type="compositionally biased region" description="Polar residues" evidence="1">
    <location>
        <begin position="23"/>
        <end position="32"/>
    </location>
</feature>
<dbReference type="Pfam" id="PF15370">
    <property type="entry name" value="NOPCHAP1"/>
    <property type="match status" value="1"/>
</dbReference>
<reference evidence="3" key="1">
    <citation type="journal article" date="2018" name="Nat. Microbiol.">
        <title>Leveraging single-cell genomics to expand the fungal tree of life.</title>
        <authorList>
            <person name="Ahrendt S.R."/>
            <person name="Quandt C.A."/>
            <person name="Ciobanu D."/>
            <person name="Clum A."/>
            <person name="Salamov A."/>
            <person name="Andreopoulos B."/>
            <person name="Cheng J.F."/>
            <person name="Woyke T."/>
            <person name="Pelin A."/>
            <person name="Henrissat B."/>
            <person name="Reynolds N.K."/>
            <person name="Benny G.L."/>
            <person name="Smith M.E."/>
            <person name="James T.Y."/>
            <person name="Grigoriev I.V."/>
        </authorList>
    </citation>
    <scope>NUCLEOTIDE SEQUENCE [LARGE SCALE GENOMIC DNA]</scope>
    <source>
        <strain evidence="3">RSA 468</strain>
    </source>
</reference>
<dbReference type="OrthoDB" id="1112980at2759"/>
<dbReference type="PANTHER" id="PTHR28674:SF1">
    <property type="entry name" value="NOP PROTEIN CHAPERONE 1"/>
    <property type="match status" value="1"/>
</dbReference>
<feature type="region of interest" description="Disordered" evidence="1">
    <location>
        <begin position="137"/>
        <end position="189"/>
    </location>
</feature>
<dbReference type="InterPro" id="IPR027921">
    <property type="entry name" value="NOPCHAP1"/>
</dbReference>
<evidence type="ECO:0000313" key="3">
    <source>
        <dbReference type="Proteomes" id="UP000268162"/>
    </source>
</evidence>
<feature type="compositionally biased region" description="Polar residues" evidence="1">
    <location>
        <begin position="168"/>
        <end position="189"/>
    </location>
</feature>
<dbReference type="STRING" id="215637.A0A4P9ZTX3"/>
<evidence type="ECO:0000256" key="1">
    <source>
        <dbReference type="SAM" id="MobiDB-lite"/>
    </source>
</evidence>
<dbReference type="EMBL" id="ML002563">
    <property type="protein sequence ID" value="RKP36975.1"/>
    <property type="molecule type" value="Genomic_DNA"/>
</dbReference>
<protein>
    <submittedName>
        <fullName evidence="2">Uncharacterized protein</fullName>
    </submittedName>
</protein>
<name>A0A4P9ZTX3_9FUNG</name>
<sequence length="189" mass="20874">MSSSQNRKRGHQDKDQLLEVPDSLQTLATKLTISPKKSPPAEPELVPDRSGSQIPSTKPPSAPVRSLEEIRNSFKMDKPSPLLERIQAFLPQLQDANRDLERILSQKSASVDIEDVPSDQENYIEMNLGLGVFEPKDSIAEPESQVQIDTDRIRNPEGKKPNIGFVEPSTNQLPANTPATDSSTPTKPN</sequence>
<proteinExistence type="predicted"/>